<feature type="transmembrane region" description="Helical" evidence="7">
    <location>
        <begin position="266"/>
        <end position="288"/>
    </location>
</feature>
<sequence length="342" mass="35960">MAGIVELPQADSLFQRVVAPPQSQPAAPPDNVVLLPAARFASEYTRMAHTRPDLVTTQIHAVRDHAGLPSDPSSAFIEETGAANNLASRPDGVLVSAETVNDFQLNQGDLIRLRLQDAKTHTYRTVPFHYVGIVNEFPTAPKDSFLVANSGYVAQQTHSNAVGTFLVNTGGSDVNGVASRIRGAIGTSGSVATFNQARGLVGSSLTSVDLSKLTRLELGFALLIAAAAGGLVIGLGIAERRQTVAVATALGATRRQVRRFGSAEPVYVLLVGTVCGLTAGWGLSYLLVKVLTGVFDLPPTVLSFPWGYLTALVLVTAAAVGVVSAAVVERARRQARDLLRTI</sequence>
<evidence type="ECO:0000313" key="9">
    <source>
        <dbReference type="EMBL" id="NYD42645.1"/>
    </source>
</evidence>
<evidence type="ECO:0000313" key="10">
    <source>
        <dbReference type="Proteomes" id="UP000535511"/>
    </source>
</evidence>
<keyword evidence="10" id="KW-1185">Reference proteome</keyword>
<keyword evidence="4 7" id="KW-0812">Transmembrane</keyword>
<evidence type="ECO:0000256" key="2">
    <source>
        <dbReference type="ARBA" id="ARBA00005236"/>
    </source>
</evidence>
<evidence type="ECO:0000259" key="8">
    <source>
        <dbReference type="Pfam" id="PF02687"/>
    </source>
</evidence>
<accession>A0A7Y9E7M4</accession>
<dbReference type="EMBL" id="JACCBG010000001">
    <property type="protein sequence ID" value="NYD42645.1"/>
    <property type="molecule type" value="Genomic_DNA"/>
</dbReference>
<protein>
    <submittedName>
        <fullName evidence="9">ABC-type antimicrobial peptide transport system permease subunit</fullName>
    </submittedName>
</protein>
<keyword evidence="6 7" id="KW-0472">Membrane</keyword>
<dbReference type="PANTHER" id="PTHR30489">
    <property type="entry name" value="LIPOPROTEIN-RELEASING SYSTEM TRANSMEMBRANE PROTEIN LOLE"/>
    <property type="match status" value="1"/>
</dbReference>
<dbReference type="RefSeq" id="WP_218851497.1">
    <property type="nucleotide sequence ID" value="NZ_JACCBG010000001.1"/>
</dbReference>
<dbReference type="GO" id="GO:0044874">
    <property type="term" value="P:lipoprotein localization to outer membrane"/>
    <property type="evidence" value="ECO:0007669"/>
    <property type="project" value="TreeGrafter"/>
</dbReference>
<feature type="transmembrane region" description="Helical" evidence="7">
    <location>
        <begin position="218"/>
        <end position="238"/>
    </location>
</feature>
<gene>
    <name evidence="9" type="ORF">BJZ21_002728</name>
</gene>
<evidence type="ECO:0000256" key="7">
    <source>
        <dbReference type="SAM" id="Phobius"/>
    </source>
</evidence>
<reference evidence="9 10" key="1">
    <citation type="submission" date="2020-07" db="EMBL/GenBank/DDBJ databases">
        <title>Sequencing the genomes of 1000 actinobacteria strains.</title>
        <authorList>
            <person name="Klenk H.-P."/>
        </authorList>
    </citation>
    <scope>NUCLEOTIDE SEQUENCE [LARGE SCALE GENOMIC DNA]</scope>
    <source>
        <strain evidence="9 10">DSM 21350</strain>
    </source>
</reference>
<proteinExistence type="inferred from homology"/>
<keyword evidence="3" id="KW-1003">Cell membrane</keyword>
<feature type="transmembrane region" description="Helical" evidence="7">
    <location>
        <begin position="308"/>
        <end position="328"/>
    </location>
</feature>
<evidence type="ECO:0000256" key="4">
    <source>
        <dbReference type="ARBA" id="ARBA00022692"/>
    </source>
</evidence>
<name>A0A7Y9E7M4_9ACTN</name>
<comment type="caution">
    <text evidence="9">The sequence shown here is derived from an EMBL/GenBank/DDBJ whole genome shotgun (WGS) entry which is preliminary data.</text>
</comment>
<evidence type="ECO:0000256" key="5">
    <source>
        <dbReference type="ARBA" id="ARBA00022989"/>
    </source>
</evidence>
<evidence type="ECO:0000256" key="3">
    <source>
        <dbReference type="ARBA" id="ARBA00022475"/>
    </source>
</evidence>
<comment type="similarity">
    <text evidence="2">Belongs to the ABC-4 integral membrane protein family. LolC/E subfamily.</text>
</comment>
<dbReference type="Proteomes" id="UP000535511">
    <property type="component" value="Unassembled WGS sequence"/>
</dbReference>
<dbReference type="InterPro" id="IPR003838">
    <property type="entry name" value="ABC3_permease_C"/>
</dbReference>
<dbReference type="AlphaFoldDB" id="A0A7Y9E7M4"/>
<comment type="subcellular location">
    <subcellularLocation>
        <location evidence="1">Cell membrane</location>
        <topology evidence="1">Multi-pass membrane protein</topology>
    </subcellularLocation>
</comment>
<keyword evidence="5 7" id="KW-1133">Transmembrane helix</keyword>
<dbReference type="Pfam" id="PF02687">
    <property type="entry name" value="FtsX"/>
    <property type="match status" value="1"/>
</dbReference>
<dbReference type="PANTHER" id="PTHR30489:SF0">
    <property type="entry name" value="LIPOPROTEIN-RELEASING SYSTEM TRANSMEMBRANE PROTEIN LOLE"/>
    <property type="match status" value="1"/>
</dbReference>
<dbReference type="GO" id="GO:0098797">
    <property type="term" value="C:plasma membrane protein complex"/>
    <property type="evidence" value="ECO:0007669"/>
    <property type="project" value="TreeGrafter"/>
</dbReference>
<evidence type="ECO:0000256" key="6">
    <source>
        <dbReference type="ARBA" id="ARBA00023136"/>
    </source>
</evidence>
<organism evidence="9 10">
    <name type="scientific">Nocardioides panaciterrulae</name>
    <dbReference type="NCBI Taxonomy" id="661492"/>
    <lineage>
        <taxon>Bacteria</taxon>
        <taxon>Bacillati</taxon>
        <taxon>Actinomycetota</taxon>
        <taxon>Actinomycetes</taxon>
        <taxon>Propionibacteriales</taxon>
        <taxon>Nocardioidaceae</taxon>
        <taxon>Nocardioides</taxon>
    </lineage>
</organism>
<feature type="domain" description="ABC3 transporter permease C-terminal" evidence="8">
    <location>
        <begin position="219"/>
        <end position="332"/>
    </location>
</feature>
<dbReference type="InterPro" id="IPR051447">
    <property type="entry name" value="Lipoprotein-release_system"/>
</dbReference>
<evidence type="ECO:0000256" key="1">
    <source>
        <dbReference type="ARBA" id="ARBA00004651"/>
    </source>
</evidence>